<keyword evidence="4" id="KW-0460">Magnesium</keyword>
<dbReference type="GO" id="GO:0046872">
    <property type="term" value="F:metal ion binding"/>
    <property type="evidence" value="ECO:0007669"/>
    <property type="project" value="UniProtKB-KW"/>
</dbReference>
<dbReference type="InterPro" id="IPR036412">
    <property type="entry name" value="HAD-like_sf"/>
</dbReference>
<dbReference type="GO" id="GO:0016791">
    <property type="term" value="F:phosphatase activity"/>
    <property type="evidence" value="ECO:0007669"/>
    <property type="project" value="InterPro"/>
</dbReference>
<evidence type="ECO:0000256" key="4">
    <source>
        <dbReference type="ARBA" id="ARBA00022842"/>
    </source>
</evidence>
<dbReference type="EMBL" id="CADCWG010000307">
    <property type="protein sequence ID" value="CAA9576636.1"/>
    <property type="molecule type" value="Genomic_DNA"/>
</dbReference>
<comment type="similarity">
    <text evidence="2">Belongs to the HAD-like hydrolase superfamily.</text>
</comment>
<keyword evidence="3" id="KW-0479">Metal-binding</keyword>
<dbReference type="Pfam" id="PF13344">
    <property type="entry name" value="Hydrolase_6"/>
    <property type="match status" value="1"/>
</dbReference>
<accession>A0A6J4VDY7</accession>
<dbReference type="NCBIfam" id="TIGR01458">
    <property type="entry name" value="HAD-SF-IIA-hyp3"/>
    <property type="match status" value="1"/>
</dbReference>
<dbReference type="PANTHER" id="PTHR19288">
    <property type="entry name" value="4-NITROPHENYLPHOSPHATASE-RELATED"/>
    <property type="match status" value="1"/>
</dbReference>
<dbReference type="InterPro" id="IPR006355">
    <property type="entry name" value="LHPP/HDHD2"/>
</dbReference>
<evidence type="ECO:0000256" key="1">
    <source>
        <dbReference type="ARBA" id="ARBA00001946"/>
    </source>
</evidence>
<dbReference type="PANTHER" id="PTHR19288:SF46">
    <property type="entry name" value="HALOACID DEHALOGENASE-LIKE HYDROLASE DOMAIN-CONTAINING PROTEIN 2"/>
    <property type="match status" value="1"/>
</dbReference>
<gene>
    <name evidence="6" type="ORF">AVDCRST_MAG49-4270</name>
</gene>
<dbReference type="AlphaFoldDB" id="A0A6J4VDY7"/>
<dbReference type="NCBIfam" id="TIGR01460">
    <property type="entry name" value="HAD-SF-IIA"/>
    <property type="match status" value="1"/>
</dbReference>
<reference evidence="6" key="1">
    <citation type="submission" date="2020-02" db="EMBL/GenBank/DDBJ databases">
        <authorList>
            <person name="Meier V. D."/>
        </authorList>
    </citation>
    <scope>NUCLEOTIDE SEQUENCE</scope>
    <source>
        <strain evidence="6">AVDCRST_MAG49</strain>
    </source>
</reference>
<dbReference type="Gene3D" id="3.40.50.1000">
    <property type="entry name" value="HAD superfamily/HAD-like"/>
    <property type="match status" value="2"/>
</dbReference>
<evidence type="ECO:0000313" key="6">
    <source>
        <dbReference type="EMBL" id="CAA9576636.1"/>
    </source>
</evidence>
<evidence type="ECO:0000256" key="5">
    <source>
        <dbReference type="ARBA" id="ARBA00039666"/>
    </source>
</evidence>
<proteinExistence type="inferred from homology"/>
<comment type="cofactor">
    <cofactor evidence="1">
        <name>Mg(2+)</name>
        <dbReference type="ChEBI" id="CHEBI:18420"/>
    </cofactor>
</comment>
<dbReference type="Pfam" id="PF13242">
    <property type="entry name" value="Hydrolase_like"/>
    <property type="match status" value="1"/>
</dbReference>
<evidence type="ECO:0000256" key="3">
    <source>
        <dbReference type="ARBA" id="ARBA00022723"/>
    </source>
</evidence>
<evidence type="ECO:0000256" key="2">
    <source>
        <dbReference type="ARBA" id="ARBA00007958"/>
    </source>
</evidence>
<dbReference type="InterPro" id="IPR023214">
    <property type="entry name" value="HAD_sf"/>
</dbReference>
<protein>
    <recommendedName>
        <fullName evidence="5">Haloacid dehalogenase-like hydrolase domain-containing protein 2</fullName>
    </recommendedName>
</protein>
<dbReference type="InterPro" id="IPR006357">
    <property type="entry name" value="HAD-SF_hydro_IIA"/>
</dbReference>
<dbReference type="SUPFAM" id="SSF56784">
    <property type="entry name" value="HAD-like"/>
    <property type="match status" value="1"/>
</dbReference>
<organism evidence="6">
    <name type="scientific">uncultured Thermomicrobiales bacterium</name>
    <dbReference type="NCBI Taxonomy" id="1645740"/>
    <lineage>
        <taxon>Bacteria</taxon>
        <taxon>Pseudomonadati</taxon>
        <taxon>Thermomicrobiota</taxon>
        <taxon>Thermomicrobia</taxon>
        <taxon>Thermomicrobiales</taxon>
        <taxon>environmental samples</taxon>
    </lineage>
</organism>
<sequence>MLSGCHGLLLDVDGVLHVGWRAVPGATEALAALDAAGVPYRLLTNTTTASQATLGARLRAAGLPVRDGDLLTAPVATAAYLRRRLPDGRCFLLAKGDVAADFRAAGIEVVDVDDPDATAEAVVVGGAEEAFTYARLNRAFTLLLGGARLVAMHRNRAWRVAEGMALDGGPFVRALEEAAGVRAVTIGKPAAAFFRQGLHALGVPAADAVMVGDDARNDLLPARRLGLRTVLVRTGKPVGPAEEATADLALPSVAGLPAALGLPE</sequence>
<dbReference type="GO" id="GO:0005737">
    <property type="term" value="C:cytoplasm"/>
    <property type="evidence" value="ECO:0007669"/>
    <property type="project" value="TreeGrafter"/>
</dbReference>
<name>A0A6J4VDY7_9BACT</name>